<dbReference type="AlphaFoldDB" id="A0AAW0G821"/>
<keyword evidence="3" id="KW-0732">Signal</keyword>
<keyword evidence="2" id="KW-1133">Transmembrane helix</keyword>
<feature type="transmembrane region" description="Helical" evidence="2">
    <location>
        <begin position="732"/>
        <end position="757"/>
    </location>
</feature>
<dbReference type="InterPro" id="IPR008928">
    <property type="entry name" value="6-hairpin_glycosidase_sf"/>
</dbReference>
<feature type="region of interest" description="Disordered" evidence="1">
    <location>
        <begin position="787"/>
        <end position="811"/>
    </location>
</feature>
<feature type="domain" description="Glutaminase A central" evidence="4">
    <location>
        <begin position="349"/>
        <end position="700"/>
    </location>
</feature>
<feature type="signal peptide" evidence="3">
    <location>
        <begin position="1"/>
        <end position="21"/>
    </location>
</feature>
<dbReference type="InterPro" id="IPR033433">
    <property type="entry name" value="GtaA_N"/>
</dbReference>
<dbReference type="InterPro" id="IPR032514">
    <property type="entry name" value="GtaA_central"/>
</dbReference>
<sequence length="893" mass="96945">MFIHVWKLLLFLILLLPFVSSQSTRSTPMPSILPLALKSPYFHAWTYNINVSSTWPGFWDGSILGWEGMVRIDNHAYQWLGSANIFPDIIDTANLTDRQITPTKTIFTYIVGPAQLTATFLSPIERSDPIKQSMPLTYVMLDLNFTDGLKHDVQVYMDISGEWLTPDTSDIITWSTHSVGTSSSSFHEIQRTMPQAFVEAQGGDRAQDMTAVIGALLTDHVSVVAAGDRTSRGQFITSGNVTPATFTPPAQMGPPYWPVFTVVQDLGNISSTSSPIVFALGVYRNPSILLTTTTSTGKTQNQIRAPLFAASLGSTSDVMDAFLPEFWYAKLRADDVDSLIFNATGNISEPYKDLLSLAARQTMASTELTIANGTDGKWNMSDIKMFMKDVGVSSRVNPVEKIYASFPFFLFINSTYAGQLLSPLLEVQDVSTNDQAFAARDLGQNYPRANGTSVKHDQPVEHTSSMLIMTYAHARMSGDGTLISRHYLLLRKWAEYLVTSTMSPPDSSTVDGATYANSTNLVIKGIIALKAMSEISNAVSLTDDANHYSKLASTFMDQWTSFTQTSSNDGHLPLSLGGGNSSSWALMYNLYADKLLNTSLIDEQIFQNQAQFYQSLLSQSPGGLPLDSTSGVASVAWSLFTAATISNTTIRNNLISSVHDQFFKQQANDRRPFPVNYNIDGSDMQGDGDASPAVGAIFAPLALSLTPAQSITVPPFTPPTPTPTISEKHRSIAGPVAGGVVGGIALLLLATLGVFCLRRRAQTDAPYVEAFTTKPKIITYEDLTLASEGSTSPPQMEQGEGSLSPRPPGVSEKTGYVLAPNQSLVINATSASPDTSESERIGTSGGIGARSNPENQVSATEVQGLRSEVEILRQFMQQLQEERIEAPPSYVTT</sequence>
<dbReference type="Pfam" id="PF16335">
    <property type="entry name" value="GtaA_6_Hairpin"/>
    <property type="match status" value="1"/>
</dbReference>
<evidence type="ECO:0000313" key="7">
    <source>
        <dbReference type="Proteomes" id="UP001385951"/>
    </source>
</evidence>
<accession>A0AAW0G821</accession>
<dbReference type="Proteomes" id="UP001385951">
    <property type="component" value="Unassembled WGS sequence"/>
</dbReference>
<name>A0AAW0G821_9APHY</name>
<dbReference type="PANTHER" id="PTHR31987:SF1">
    <property type="entry name" value="GLUTAMINASE A"/>
    <property type="match status" value="1"/>
</dbReference>
<dbReference type="GO" id="GO:0005975">
    <property type="term" value="P:carbohydrate metabolic process"/>
    <property type="evidence" value="ECO:0007669"/>
    <property type="project" value="InterPro"/>
</dbReference>
<dbReference type="SUPFAM" id="SSF48208">
    <property type="entry name" value="Six-hairpin glycosidases"/>
    <property type="match status" value="1"/>
</dbReference>
<dbReference type="EMBL" id="JASBNA010000021">
    <property type="protein sequence ID" value="KAK7685150.1"/>
    <property type="molecule type" value="Genomic_DNA"/>
</dbReference>
<evidence type="ECO:0000259" key="4">
    <source>
        <dbReference type="Pfam" id="PF16335"/>
    </source>
</evidence>
<feature type="domain" description="Glutaminase A N-terminal" evidence="5">
    <location>
        <begin position="103"/>
        <end position="340"/>
    </location>
</feature>
<keyword evidence="2" id="KW-0472">Membrane</keyword>
<evidence type="ECO:0008006" key="8">
    <source>
        <dbReference type="Google" id="ProtNLM"/>
    </source>
</evidence>
<evidence type="ECO:0000313" key="6">
    <source>
        <dbReference type="EMBL" id="KAK7685150.1"/>
    </source>
</evidence>
<reference evidence="6 7" key="1">
    <citation type="submission" date="2022-09" db="EMBL/GenBank/DDBJ databases">
        <authorList>
            <person name="Palmer J.M."/>
        </authorList>
    </citation>
    <scope>NUCLEOTIDE SEQUENCE [LARGE SCALE GENOMIC DNA]</scope>
    <source>
        <strain evidence="6 7">DSM 7382</strain>
    </source>
</reference>
<evidence type="ECO:0000256" key="3">
    <source>
        <dbReference type="SAM" id="SignalP"/>
    </source>
</evidence>
<evidence type="ECO:0000256" key="2">
    <source>
        <dbReference type="SAM" id="Phobius"/>
    </source>
</evidence>
<feature type="chain" id="PRO_5043653943" description="DUF1793-domain-containing protein" evidence="3">
    <location>
        <begin position="22"/>
        <end position="893"/>
    </location>
</feature>
<dbReference type="Pfam" id="PF17168">
    <property type="entry name" value="DUF5127"/>
    <property type="match status" value="1"/>
</dbReference>
<protein>
    <recommendedName>
        <fullName evidence="8">DUF1793-domain-containing protein</fullName>
    </recommendedName>
</protein>
<keyword evidence="7" id="KW-1185">Reference proteome</keyword>
<keyword evidence="2" id="KW-0812">Transmembrane</keyword>
<organism evidence="6 7">
    <name type="scientific">Cerrena zonata</name>
    <dbReference type="NCBI Taxonomy" id="2478898"/>
    <lineage>
        <taxon>Eukaryota</taxon>
        <taxon>Fungi</taxon>
        <taxon>Dikarya</taxon>
        <taxon>Basidiomycota</taxon>
        <taxon>Agaricomycotina</taxon>
        <taxon>Agaricomycetes</taxon>
        <taxon>Polyporales</taxon>
        <taxon>Cerrenaceae</taxon>
        <taxon>Cerrena</taxon>
    </lineage>
</organism>
<evidence type="ECO:0000256" key="1">
    <source>
        <dbReference type="SAM" id="MobiDB-lite"/>
    </source>
</evidence>
<comment type="caution">
    <text evidence="6">The sequence shown here is derived from an EMBL/GenBank/DDBJ whole genome shotgun (WGS) entry which is preliminary data.</text>
</comment>
<feature type="region of interest" description="Disordered" evidence="1">
    <location>
        <begin position="829"/>
        <end position="856"/>
    </location>
</feature>
<evidence type="ECO:0000259" key="5">
    <source>
        <dbReference type="Pfam" id="PF17168"/>
    </source>
</evidence>
<dbReference type="InterPro" id="IPR052743">
    <property type="entry name" value="Glutaminase_GtaA"/>
</dbReference>
<dbReference type="PANTHER" id="PTHR31987">
    <property type="entry name" value="GLUTAMINASE A-RELATED"/>
    <property type="match status" value="1"/>
</dbReference>
<proteinExistence type="predicted"/>
<gene>
    <name evidence="6" type="ORF">QCA50_011513</name>
</gene>